<proteinExistence type="predicted"/>
<reference evidence="2" key="1">
    <citation type="journal article" date="2019" name="Int. J. Syst. Evol. Microbiol.">
        <title>The Global Catalogue of Microorganisms (GCM) 10K type strain sequencing project: providing services to taxonomists for standard genome sequencing and annotation.</title>
        <authorList>
            <consortium name="The Broad Institute Genomics Platform"/>
            <consortium name="The Broad Institute Genome Sequencing Center for Infectious Disease"/>
            <person name="Wu L."/>
            <person name="Ma J."/>
        </authorList>
    </citation>
    <scope>NUCLEOTIDE SEQUENCE [LARGE SCALE GENOMIC DNA]</scope>
    <source>
        <strain evidence="2">KCTC 42911</strain>
    </source>
</reference>
<organism evidence="1 2">
    <name type="scientific">Lutimaribacter marinistellae</name>
    <dbReference type="NCBI Taxonomy" id="1820329"/>
    <lineage>
        <taxon>Bacteria</taxon>
        <taxon>Pseudomonadati</taxon>
        <taxon>Pseudomonadota</taxon>
        <taxon>Alphaproteobacteria</taxon>
        <taxon>Rhodobacterales</taxon>
        <taxon>Roseobacteraceae</taxon>
        <taxon>Lutimaribacter</taxon>
    </lineage>
</organism>
<dbReference type="Proteomes" id="UP001595629">
    <property type="component" value="Unassembled WGS sequence"/>
</dbReference>
<gene>
    <name evidence="1" type="ORF">ACFORG_06025</name>
</gene>
<evidence type="ECO:0000313" key="2">
    <source>
        <dbReference type="Proteomes" id="UP001595629"/>
    </source>
</evidence>
<keyword evidence="2" id="KW-1185">Reference proteome</keyword>
<dbReference type="RefSeq" id="WP_386734481.1">
    <property type="nucleotide sequence ID" value="NZ_JBHRXI010000004.1"/>
</dbReference>
<dbReference type="EMBL" id="JBHRXI010000004">
    <property type="protein sequence ID" value="MFC3613312.1"/>
    <property type="molecule type" value="Genomic_DNA"/>
</dbReference>
<name>A0ABV7TCL7_9RHOB</name>
<comment type="caution">
    <text evidence="1">The sequence shown here is derived from an EMBL/GenBank/DDBJ whole genome shotgun (WGS) entry which is preliminary data.</text>
</comment>
<evidence type="ECO:0000313" key="1">
    <source>
        <dbReference type="EMBL" id="MFC3613312.1"/>
    </source>
</evidence>
<sequence>MTLLDGRLSGGFNALRGVFTLSKGDNTIALTRMVEANGPLRDLPETHVGLGRPDGEPPYLNPFGLADDMPIHIASDAASEAVDDAYLGQVLRNEGCEVDWCRASTLDDSVSGWSEHKYLDALGSEVRTGQAGGGFENAATRDGDLTQITVDDERYEIPDAIIFGG</sequence>
<accession>A0ABV7TCL7</accession>
<protein>
    <submittedName>
        <fullName evidence="1">Uncharacterized protein</fullName>
    </submittedName>
</protein>